<dbReference type="PANTHER" id="PTHR42789">
    <property type="entry name" value="D-ISOMER SPECIFIC 2-HYDROXYACID DEHYDROGENASE FAMILY PROTEIN (AFU_ORTHOLOGUE AFUA_6G10090)"/>
    <property type="match status" value="1"/>
</dbReference>
<gene>
    <name evidence="5" type="ORF">C7450_11257</name>
</gene>
<keyword evidence="3" id="KW-0520">NAD</keyword>
<dbReference type="Proteomes" id="UP000248021">
    <property type="component" value="Unassembled WGS sequence"/>
</dbReference>
<dbReference type="SUPFAM" id="SSF51735">
    <property type="entry name" value="NAD(P)-binding Rossmann-fold domains"/>
    <property type="match status" value="1"/>
</dbReference>
<dbReference type="GO" id="GO:0051287">
    <property type="term" value="F:NAD binding"/>
    <property type="evidence" value="ECO:0007669"/>
    <property type="project" value="InterPro"/>
</dbReference>
<dbReference type="InterPro" id="IPR050857">
    <property type="entry name" value="D-2-hydroxyacid_DH"/>
</dbReference>
<evidence type="ECO:0000259" key="4">
    <source>
        <dbReference type="Pfam" id="PF02826"/>
    </source>
</evidence>
<evidence type="ECO:0000313" key="5">
    <source>
        <dbReference type="EMBL" id="PXW54028.1"/>
    </source>
</evidence>
<reference evidence="5 6" key="1">
    <citation type="submission" date="2018-05" db="EMBL/GenBank/DDBJ databases">
        <title>Genomic Encyclopedia of Type Strains, Phase IV (KMG-IV): sequencing the most valuable type-strain genomes for metagenomic binning, comparative biology and taxonomic classification.</title>
        <authorList>
            <person name="Goeker M."/>
        </authorList>
    </citation>
    <scope>NUCLEOTIDE SEQUENCE [LARGE SCALE GENOMIC DNA]</scope>
    <source>
        <strain evidence="5 6">DSM 6462</strain>
    </source>
</reference>
<dbReference type="PROSITE" id="PS00670">
    <property type="entry name" value="D_2_HYDROXYACID_DH_2"/>
    <property type="match status" value="1"/>
</dbReference>
<evidence type="ECO:0000256" key="1">
    <source>
        <dbReference type="ARBA" id="ARBA00005854"/>
    </source>
</evidence>
<dbReference type="PANTHER" id="PTHR42789:SF1">
    <property type="entry name" value="D-ISOMER SPECIFIC 2-HYDROXYACID DEHYDROGENASE FAMILY PROTEIN (AFU_ORTHOLOGUE AFUA_6G10090)"/>
    <property type="match status" value="1"/>
</dbReference>
<feature type="domain" description="D-isomer specific 2-hydroxyacid dehydrogenase NAD-binding" evidence="4">
    <location>
        <begin position="130"/>
        <end position="306"/>
    </location>
</feature>
<organism evidence="5 6">
    <name type="scientific">Chelatococcus asaccharovorans</name>
    <dbReference type="NCBI Taxonomy" id="28210"/>
    <lineage>
        <taxon>Bacteria</taxon>
        <taxon>Pseudomonadati</taxon>
        <taxon>Pseudomonadota</taxon>
        <taxon>Alphaproteobacteria</taxon>
        <taxon>Hyphomicrobiales</taxon>
        <taxon>Chelatococcaceae</taxon>
        <taxon>Chelatococcus</taxon>
    </lineage>
</organism>
<dbReference type="Pfam" id="PF02826">
    <property type="entry name" value="2-Hacid_dh_C"/>
    <property type="match status" value="1"/>
</dbReference>
<dbReference type="OrthoDB" id="9793626at2"/>
<name>A0A2V3TWI5_9HYPH</name>
<dbReference type="AlphaFoldDB" id="A0A2V3TWI5"/>
<comment type="similarity">
    <text evidence="1">Belongs to the D-isomer specific 2-hydroxyacid dehydrogenase family.</text>
</comment>
<dbReference type="EMBL" id="QJJK01000012">
    <property type="protein sequence ID" value="PXW54028.1"/>
    <property type="molecule type" value="Genomic_DNA"/>
</dbReference>
<dbReference type="RefSeq" id="WP_110377278.1">
    <property type="nucleotide sequence ID" value="NZ_JAHBRY010000002.1"/>
</dbReference>
<accession>A0A2V3TWI5</accession>
<evidence type="ECO:0000313" key="6">
    <source>
        <dbReference type="Proteomes" id="UP000248021"/>
    </source>
</evidence>
<keyword evidence="6" id="KW-1185">Reference proteome</keyword>
<sequence length="346" mass="36755">MSFAIHTSAGNAASNHPLVTILLPPEARSLVLSQAALEKLRGFARVRTTDETALTEPLMAQLLDGAAICITGWGTPPLEPYLPACDQLGLVAHCAGSIRRLVPAAAVADGLRVTHAAAAIGDSVAEFTVAQILMALRHGDAFDSGLKAGAGWDMRNRYPGRLLGALTVGIVGGGYVGRSVIRLIRPFGARVLVTDPVMSDEAARDLGAERVPLDRLIAQSDVVSLHAPLLPETTGMFGAAELARLKDGALLVNMARSPLVDEEALIAELRSGRIRAALDVFNVEPLPMASPFRDLGGHVHLSPHAAGHTQDGHWRQGDLIVAEIERFMRGEPLRHEITAASYDRMA</sequence>
<dbReference type="InterPro" id="IPR036291">
    <property type="entry name" value="NAD(P)-bd_dom_sf"/>
</dbReference>
<dbReference type="Gene3D" id="3.40.50.720">
    <property type="entry name" value="NAD(P)-binding Rossmann-like Domain"/>
    <property type="match status" value="2"/>
</dbReference>
<dbReference type="SUPFAM" id="SSF52283">
    <property type="entry name" value="Formate/glycerate dehydrogenase catalytic domain-like"/>
    <property type="match status" value="1"/>
</dbReference>
<dbReference type="InterPro" id="IPR006140">
    <property type="entry name" value="D-isomer_DH_NAD-bd"/>
</dbReference>
<evidence type="ECO:0000256" key="3">
    <source>
        <dbReference type="ARBA" id="ARBA00023027"/>
    </source>
</evidence>
<keyword evidence="2" id="KW-0560">Oxidoreductase</keyword>
<evidence type="ECO:0000256" key="2">
    <source>
        <dbReference type="ARBA" id="ARBA00023002"/>
    </source>
</evidence>
<proteinExistence type="inferred from homology"/>
<dbReference type="InterPro" id="IPR029753">
    <property type="entry name" value="D-isomer_DH_CS"/>
</dbReference>
<comment type="caution">
    <text evidence="5">The sequence shown here is derived from an EMBL/GenBank/DDBJ whole genome shotgun (WGS) entry which is preliminary data.</text>
</comment>
<protein>
    <submittedName>
        <fullName evidence="5">Phosphoglycerate dehydrogenase-like enzyme</fullName>
    </submittedName>
</protein>
<dbReference type="CDD" id="cd12167">
    <property type="entry name" value="2-Hacid_dh_8"/>
    <property type="match status" value="1"/>
</dbReference>
<dbReference type="GO" id="GO:0016616">
    <property type="term" value="F:oxidoreductase activity, acting on the CH-OH group of donors, NAD or NADP as acceptor"/>
    <property type="evidence" value="ECO:0007669"/>
    <property type="project" value="UniProtKB-ARBA"/>
</dbReference>